<name>A0A347W7M0_9PROT</name>
<keyword evidence="2" id="KW-1185">Reference proteome</keyword>
<evidence type="ECO:0000313" key="1">
    <source>
        <dbReference type="EMBL" id="AXY20863.1"/>
    </source>
</evidence>
<dbReference type="EMBL" id="CP023036">
    <property type="protein sequence ID" value="AXY20863.1"/>
    <property type="molecule type" value="Genomic_DNA"/>
</dbReference>
<proteinExistence type="predicted"/>
<gene>
    <name evidence="1" type="ORF">CD178_00023</name>
</gene>
<dbReference type="Proteomes" id="UP000264120">
    <property type="component" value="Chromosome"/>
</dbReference>
<evidence type="ECO:0000313" key="2">
    <source>
        <dbReference type="Proteomes" id="UP000264120"/>
    </source>
</evidence>
<protein>
    <submittedName>
        <fullName evidence="1">Uncharacterized protein</fullName>
    </submittedName>
</protein>
<accession>A0A347W7M0</accession>
<dbReference type="RefSeq" id="WP_162900371.1">
    <property type="nucleotide sequence ID" value="NZ_CP023036.1"/>
</dbReference>
<dbReference type="KEGG" id="ksc:CD178_00023"/>
<reference evidence="1 2" key="1">
    <citation type="submission" date="2017-08" db="EMBL/GenBank/DDBJ databases">
        <title>Complete genome sequence of Gluconacetobacter saccharivorans CV1 isolated from Fermented Vinegar.</title>
        <authorList>
            <person name="Kim S.-Y."/>
        </authorList>
    </citation>
    <scope>NUCLEOTIDE SEQUENCE [LARGE SCALE GENOMIC DNA]</scope>
    <source>
        <strain evidence="1 2">CV1</strain>
    </source>
</reference>
<dbReference type="AlphaFoldDB" id="A0A347W7M0"/>
<sequence length="309" mass="35761">MTETPSAEWHLEHSWPERFVDYSCPYAAFDRILHTLLARYRLLRDLISSMSPQEPLILLRNSLAFHLYKTAHWWGIQLDVQDTIGEKRWTFLSHIRSHALTDADELVFLNATRREEPLAAGQMAVVLRKREYGSDHCIGLDRVGDYHSGLMVRADDVRWCDYSHDNVVAAWLDGQCVISRPGHGNPAENWPLASEEHSLCSPYIRAFMTPRNHDMALADYRRARKLLDRLQSRLARSELDRVMNKIAYQILVGALHSCQSTNGTQVEKFAFLIPAERQDILFRSYVFRDITADRSEYLGIDNVLKNFTN</sequence>
<organism evidence="1 2">
    <name type="scientific">Komagataeibacter saccharivorans</name>
    <dbReference type="NCBI Taxonomy" id="265959"/>
    <lineage>
        <taxon>Bacteria</taxon>
        <taxon>Pseudomonadati</taxon>
        <taxon>Pseudomonadota</taxon>
        <taxon>Alphaproteobacteria</taxon>
        <taxon>Acetobacterales</taxon>
        <taxon>Acetobacteraceae</taxon>
        <taxon>Komagataeibacter</taxon>
    </lineage>
</organism>